<dbReference type="PROSITE" id="PS00237">
    <property type="entry name" value="G_PROTEIN_RECEP_F1_1"/>
    <property type="match status" value="1"/>
</dbReference>
<evidence type="ECO:0000256" key="8">
    <source>
        <dbReference type="ARBA" id="ARBA00023224"/>
    </source>
</evidence>
<dbReference type="SUPFAM" id="SSF81321">
    <property type="entry name" value="Family A G protein-coupled receptor-like"/>
    <property type="match status" value="1"/>
</dbReference>
<feature type="transmembrane region" description="Helical" evidence="10">
    <location>
        <begin position="148"/>
        <end position="173"/>
    </location>
</feature>
<keyword evidence="2" id="KW-1003">Cell membrane</keyword>
<dbReference type="OMA" id="AIRMIIC"/>
<gene>
    <name evidence="12" type="primary">LOC101076685</name>
</gene>
<keyword evidence="8 9" id="KW-0807">Transducer</keyword>
<comment type="similarity">
    <text evidence="9">Belongs to the G-protein coupled receptor 1 family.</text>
</comment>
<reference evidence="12 13" key="1">
    <citation type="journal article" date="2011" name="Genome Biol. Evol.">
        <title>Integration of the genetic map and genome assembly of fugu facilitates insights into distinct features of genome evolution in teleosts and mammals.</title>
        <authorList>
            <person name="Kai W."/>
            <person name="Kikuchi K."/>
            <person name="Tohari S."/>
            <person name="Chew A.K."/>
            <person name="Tay A."/>
            <person name="Fujiwara A."/>
            <person name="Hosoya S."/>
            <person name="Suetake H."/>
            <person name="Naruse K."/>
            <person name="Brenner S."/>
            <person name="Suzuki Y."/>
            <person name="Venkatesh B."/>
        </authorList>
    </citation>
    <scope>NUCLEOTIDE SEQUENCE [LARGE SCALE GENOMIC DNA]</scope>
</reference>
<evidence type="ECO:0000256" key="6">
    <source>
        <dbReference type="ARBA" id="ARBA00023136"/>
    </source>
</evidence>
<keyword evidence="13" id="KW-1185">Reference proteome</keyword>
<dbReference type="GO" id="GO:0005886">
    <property type="term" value="C:plasma membrane"/>
    <property type="evidence" value="ECO:0007669"/>
    <property type="project" value="UniProtKB-SubCell"/>
</dbReference>
<keyword evidence="6 10" id="KW-0472">Membrane</keyword>
<dbReference type="Proteomes" id="UP000005226">
    <property type="component" value="Chromosome 16"/>
</dbReference>
<keyword evidence="7 9" id="KW-0675">Receptor</keyword>
<feature type="transmembrane region" description="Helical" evidence="10">
    <location>
        <begin position="246"/>
        <end position="269"/>
    </location>
</feature>
<dbReference type="Pfam" id="PF00001">
    <property type="entry name" value="7tm_1"/>
    <property type="match status" value="1"/>
</dbReference>
<dbReference type="AlphaFoldDB" id="H2SGY9"/>
<comment type="subcellular location">
    <subcellularLocation>
        <location evidence="1">Cell membrane</location>
        <topology evidence="1">Multi-pass membrane protein</topology>
    </subcellularLocation>
</comment>
<name>H2SGY9_TAKRU</name>
<feature type="transmembrane region" description="Helical" evidence="10">
    <location>
        <begin position="37"/>
        <end position="64"/>
    </location>
</feature>
<feature type="transmembrane region" description="Helical" evidence="10">
    <location>
        <begin position="73"/>
        <end position="93"/>
    </location>
</feature>
<dbReference type="PANTHER" id="PTHR24249:SF415">
    <property type="entry name" value="TRACE AMINE-ASSOCIATED RECEPTOR 1"/>
    <property type="match status" value="1"/>
</dbReference>
<evidence type="ECO:0000256" key="4">
    <source>
        <dbReference type="ARBA" id="ARBA00022989"/>
    </source>
</evidence>
<organism evidence="12 13">
    <name type="scientific">Takifugu rubripes</name>
    <name type="common">Japanese pufferfish</name>
    <name type="synonym">Fugu rubripes</name>
    <dbReference type="NCBI Taxonomy" id="31033"/>
    <lineage>
        <taxon>Eukaryota</taxon>
        <taxon>Metazoa</taxon>
        <taxon>Chordata</taxon>
        <taxon>Craniata</taxon>
        <taxon>Vertebrata</taxon>
        <taxon>Euteleostomi</taxon>
        <taxon>Actinopterygii</taxon>
        <taxon>Neopterygii</taxon>
        <taxon>Teleostei</taxon>
        <taxon>Neoteleostei</taxon>
        <taxon>Acanthomorphata</taxon>
        <taxon>Eupercaria</taxon>
        <taxon>Tetraodontiformes</taxon>
        <taxon>Tetradontoidea</taxon>
        <taxon>Tetraodontidae</taxon>
        <taxon>Takifugu</taxon>
    </lineage>
</organism>
<proteinExistence type="inferred from homology"/>
<feature type="domain" description="G-protein coupled receptors family 1 profile" evidence="11">
    <location>
        <begin position="53"/>
        <end position="297"/>
    </location>
</feature>
<evidence type="ECO:0000256" key="10">
    <source>
        <dbReference type="SAM" id="Phobius"/>
    </source>
</evidence>
<reference evidence="12" key="3">
    <citation type="submission" date="2025-09" db="UniProtKB">
        <authorList>
            <consortium name="Ensembl"/>
        </authorList>
    </citation>
    <scope>IDENTIFICATION</scope>
</reference>
<dbReference type="PRINTS" id="PR00237">
    <property type="entry name" value="GPCRRHODOPSN"/>
</dbReference>
<dbReference type="InterPro" id="IPR017452">
    <property type="entry name" value="GPCR_Rhodpsn_7TM"/>
</dbReference>
<evidence type="ECO:0000256" key="2">
    <source>
        <dbReference type="ARBA" id="ARBA00022475"/>
    </source>
</evidence>
<keyword evidence="4 10" id="KW-1133">Transmembrane helix</keyword>
<evidence type="ECO:0000256" key="7">
    <source>
        <dbReference type="ARBA" id="ARBA00023170"/>
    </source>
</evidence>
<accession>H2SGY9</accession>
<feature type="transmembrane region" description="Helical" evidence="10">
    <location>
        <begin position="199"/>
        <end position="219"/>
    </location>
</feature>
<dbReference type="CDD" id="cd15314">
    <property type="entry name" value="7tmA_TAAR1"/>
    <property type="match status" value="1"/>
</dbReference>
<feature type="transmembrane region" description="Helical" evidence="10">
    <location>
        <begin position="281"/>
        <end position="300"/>
    </location>
</feature>
<dbReference type="GeneTree" id="ENSGT00950000182934"/>
<dbReference type="eggNOG" id="KOG3656">
    <property type="taxonomic scope" value="Eukaryota"/>
</dbReference>
<evidence type="ECO:0000313" key="13">
    <source>
        <dbReference type="Proteomes" id="UP000005226"/>
    </source>
</evidence>
<reference evidence="12" key="2">
    <citation type="submission" date="2025-08" db="UniProtKB">
        <authorList>
            <consortium name="Ensembl"/>
        </authorList>
    </citation>
    <scope>IDENTIFICATION</scope>
</reference>
<evidence type="ECO:0000256" key="5">
    <source>
        <dbReference type="ARBA" id="ARBA00023040"/>
    </source>
</evidence>
<dbReference type="STRING" id="31033.ENSTRUP00000011671"/>
<dbReference type="HOGENOM" id="CLU_009579_11_0_1"/>
<dbReference type="PROSITE" id="PS50262">
    <property type="entry name" value="G_PROTEIN_RECEP_F1_2"/>
    <property type="match status" value="1"/>
</dbReference>
<keyword evidence="5 9" id="KW-0297">G-protein coupled receptor</keyword>
<dbReference type="Ensembl" id="ENSTRUT00000011731.3">
    <property type="protein sequence ID" value="ENSTRUP00000011671.3"/>
    <property type="gene ID" value="ENSTRUG00000004891.3"/>
</dbReference>
<dbReference type="Gene3D" id="1.20.1070.10">
    <property type="entry name" value="Rhodopsin 7-helix transmembrane proteins"/>
    <property type="match status" value="1"/>
</dbReference>
<dbReference type="SMART" id="SM01381">
    <property type="entry name" value="7TM_GPCR_Srsx"/>
    <property type="match status" value="1"/>
</dbReference>
<sequence length="325" mass="36742">IKLKSAVNRTAVNDIHPCYEIHDFNYIFTNNPSIICLLLYTFLIILSVVTICGNILVMMSVIYFKQLQSPTNYLILSLALADLLVGILVYPLSMAFSLSSCMYHEELFCKIRASFDITLSTCSILHLCCISVDRYYAVCQPLTYESKITTCCVAIMILVSWVVSVLIGISILIGGLDNDKCEERCFIDVLIENTVGPILSFYLPVVIMLCIYLKIFLVAQRHVRSIQSTTGVANVSKMQRKATKTLAIVLGAFLLCWTPFFLCITFGPFTHLSIPVPVIESLNWLTLANSMLNPFIYAFFYNRFRVAFKMIISGKIFQDDFDTLH</sequence>
<evidence type="ECO:0000256" key="9">
    <source>
        <dbReference type="RuleBase" id="RU000688"/>
    </source>
</evidence>
<evidence type="ECO:0000256" key="3">
    <source>
        <dbReference type="ARBA" id="ARBA00022692"/>
    </source>
</evidence>
<dbReference type="InterPro" id="IPR000276">
    <property type="entry name" value="GPCR_Rhodpsn"/>
</dbReference>
<evidence type="ECO:0000313" key="12">
    <source>
        <dbReference type="Ensembl" id="ENSTRUP00000011671.3"/>
    </source>
</evidence>
<keyword evidence="3 9" id="KW-0812">Transmembrane</keyword>
<dbReference type="PANTHER" id="PTHR24249">
    <property type="entry name" value="HISTAMINE RECEPTOR-RELATED G-PROTEIN COUPLED RECEPTOR"/>
    <property type="match status" value="1"/>
</dbReference>
<evidence type="ECO:0000256" key="1">
    <source>
        <dbReference type="ARBA" id="ARBA00004651"/>
    </source>
</evidence>
<dbReference type="GO" id="GO:0001594">
    <property type="term" value="F:trace-amine receptor activity"/>
    <property type="evidence" value="ECO:0007669"/>
    <property type="project" value="TreeGrafter"/>
</dbReference>
<dbReference type="InParanoid" id="H2SGY9"/>
<evidence type="ECO:0000259" key="11">
    <source>
        <dbReference type="PROSITE" id="PS50262"/>
    </source>
</evidence>
<protein>
    <submittedName>
        <fullName evidence="12">Trace amine associated receptor 1</fullName>
    </submittedName>
</protein>
<dbReference type="FunFam" id="1.20.1070.10:FF:000279">
    <property type="entry name" value="Trace amine-associated receptor 16f"/>
    <property type="match status" value="1"/>
</dbReference>
<dbReference type="InterPro" id="IPR050569">
    <property type="entry name" value="TAAR"/>
</dbReference>